<gene>
    <name evidence="1" type="ORF">UT42_C0001G0006</name>
</gene>
<protein>
    <submittedName>
        <fullName evidence="1">Uncharacterized protein</fullName>
    </submittedName>
</protein>
<dbReference type="AlphaFoldDB" id="A0A0G0NH26"/>
<evidence type="ECO:0000313" key="2">
    <source>
        <dbReference type="Proteomes" id="UP000034048"/>
    </source>
</evidence>
<name>A0A0G0NH26_9BACT</name>
<accession>A0A0G0NH26</accession>
<dbReference type="EMBL" id="LBWS01000001">
    <property type="protein sequence ID" value="KKR15449.1"/>
    <property type="molecule type" value="Genomic_DNA"/>
</dbReference>
<organism evidence="1 2">
    <name type="scientific">Candidatus Falkowbacteria bacterium GW2011_GWA2_39_24</name>
    <dbReference type="NCBI Taxonomy" id="1618634"/>
    <lineage>
        <taxon>Bacteria</taxon>
        <taxon>Candidatus Falkowiibacteriota</taxon>
    </lineage>
</organism>
<sequence length="57" mass="6378">MIIKGVNLLCAQGRAGQAQHLFSWRRISQSEIRKIAAGAGFEPAVPLRIQWFSRPSE</sequence>
<comment type="caution">
    <text evidence="1">The sequence shown here is derived from an EMBL/GenBank/DDBJ whole genome shotgun (WGS) entry which is preliminary data.</text>
</comment>
<proteinExistence type="predicted"/>
<reference evidence="1 2" key="1">
    <citation type="journal article" date="2015" name="Nature">
        <title>rRNA introns, odd ribosomes, and small enigmatic genomes across a large radiation of phyla.</title>
        <authorList>
            <person name="Brown C.T."/>
            <person name="Hug L.A."/>
            <person name="Thomas B.C."/>
            <person name="Sharon I."/>
            <person name="Castelle C.J."/>
            <person name="Singh A."/>
            <person name="Wilkins M.J."/>
            <person name="Williams K.H."/>
            <person name="Banfield J.F."/>
        </authorList>
    </citation>
    <scope>NUCLEOTIDE SEQUENCE [LARGE SCALE GENOMIC DNA]</scope>
</reference>
<evidence type="ECO:0000313" key="1">
    <source>
        <dbReference type="EMBL" id="KKR15449.1"/>
    </source>
</evidence>
<dbReference type="Proteomes" id="UP000034048">
    <property type="component" value="Unassembled WGS sequence"/>
</dbReference>